<dbReference type="InterPro" id="IPR032710">
    <property type="entry name" value="NTF2-like_dom_sf"/>
</dbReference>
<dbReference type="Gene3D" id="3.10.450.50">
    <property type="match status" value="1"/>
</dbReference>
<name>A0ABW8K0H2_9GAMM</name>
<dbReference type="RefSeq" id="WP_379984700.1">
    <property type="nucleotide sequence ID" value="NZ_JADIKD010000006.1"/>
</dbReference>
<feature type="domain" description="SnoaL-like" evidence="1">
    <location>
        <begin position="6"/>
        <end position="118"/>
    </location>
</feature>
<gene>
    <name evidence="2" type="ORF">ISS97_02085</name>
</gene>
<organism evidence="2 3">
    <name type="scientific">Dyella koreensis</name>
    <dbReference type="NCBI Taxonomy" id="311235"/>
    <lineage>
        <taxon>Bacteria</taxon>
        <taxon>Pseudomonadati</taxon>
        <taxon>Pseudomonadota</taxon>
        <taxon>Gammaproteobacteria</taxon>
        <taxon>Lysobacterales</taxon>
        <taxon>Rhodanobacteraceae</taxon>
        <taxon>Dyella</taxon>
    </lineage>
</organism>
<sequence>MRELIDRYIDAYNRMDVPAMVATMHREVVFENYTKGVLSVRTQGVEELSHLALSSLHLFASRRQIITSFREHGDTAATADILFDGTFAIDLPNGVRAGQTISMTGRSEYRVTNGLLAYIADYSE</sequence>
<comment type="caution">
    <text evidence="2">The sequence shown here is derived from an EMBL/GenBank/DDBJ whole genome shotgun (WGS) entry which is preliminary data.</text>
</comment>
<proteinExistence type="predicted"/>
<dbReference type="SUPFAM" id="SSF54427">
    <property type="entry name" value="NTF2-like"/>
    <property type="match status" value="1"/>
</dbReference>
<dbReference type="Pfam" id="PF12680">
    <property type="entry name" value="SnoaL_2"/>
    <property type="match status" value="1"/>
</dbReference>
<evidence type="ECO:0000313" key="3">
    <source>
        <dbReference type="Proteomes" id="UP001620408"/>
    </source>
</evidence>
<protein>
    <submittedName>
        <fullName evidence="2">Nuclear transport factor 2 family protein</fullName>
    </submittedName>
</protein>
<dbReference type="InterPro" id="IPR037401">
    <property type="entry name" value="SnoaL-like"/>
</dbReference>
<keyword evidence="3" id="KW-1185">Reference proteome</keyword>
<evidence type="ECO:0000259" key="1">
    <source>
        <dbReference type="Pfam" id="PF12680"/>
    </source>
</evidence>
<accession>A0ABW8K0H2</accession>
<evidence type="ECO:0000313" key="2">
    <source>
        <dbReference type="EMBL" id="MFK2916040.1"/>
    </source>
</evidence>
<dbReference type="Proteomes" id="UP001620408">
    <property type="component" value="Unassembled WGS sequence"/>
</dbReference>
<reference evidence="2 3" key="1">
    <citation type="submission" date="2020-10" db="EMBL/GenBank/DDBJ databases">
        <title>Phylogeny of dyella-like bacteria.</title>
        <authorList>
            <person name="Fu J."/>
        </authorList>
    </citation>
    <scope>NUCLEOTIDE SEQUENCE [LARGE SCALE GENOMIC DNA]</scope>
    <source>
        <strain evidence="2 3">BB4</strain>
    </source>
</reference>
<dbReference type="EMBL" id="JADIKD010000006">
    <property type="protein sequence ID" value="MFK2916040.1"/>
    <property type="molecule type" value="Genomic_DNA"/>
</dbReference>